<proteinExistence type="predicted"/>
<evidence type="ECO:0000313" key="2">
    <source>
        <dbReference type="EMBL" id="CAJ1931655.1"/>
    </source>
</evidence>
<reference evidence="2" key="1">
    <citation type="submission" date="2023-10" db="EMBL/GenBank/DDBJ databases">
        <authorList>
            <person name="Domelevo Entfellner J.-B."/>
        </authorList>
    </citation>
    <scope>NUCLEOTIDE SEQUENCE</scope>
</reference>
<dbReference type="PANTHER" id="PTHR31205:SF69">
    <property type="entry name" value="ACTIN CROSS-LINKING PROTEIN (DUF569)"/>
    <property type="match status" value="1"/>
</dbReference>
<dbReference type="PANTHER" id="PTHR31205">
    <property type="entry name" value="ACTIN CROSS-LINKING PROTEIN (DUF569)"/>
    <property type="match status" value="1"/>
</dbReference>
<gene>
    <name evidence="2" type="ORF">AYBTSS11_LOCUS5379</name>
</gene>
<dbReference type="Gene3D" id="2.80.10.50">
    <property type="match status" value="1"/>
</dbReference>
<dbReference type="EMBL" id="OY731399">
    <property type="protein sequence ID" value="CAJ1931655.1"/>
    <property type="molecule type" value="Genomic_DNA"/>
</dbReference>
<name>A0AA86SJM3_9FABA</name>
<sequence>MEFFTKTNVVRLRSHLDKYLVADADGNRVHQSRKAYGRGAWWTVEEITDGGTKKVRLRSYHGRYLTASEAPFLLGMTGKKVLQTELEPGADFKHEWEVIRDGFQVRLKCWSGRFLRANGGTPPWRNAVTVDEPHSSATKDWVLWDVETVEAVEELVDELCESVVSSLASDDVSVDSETASPMSVFALNSSPARRNSKLMLQVRFDFFGLWTFRFAIFA</sequence>
<evidence type="ECO:0000313" key="3">
    <source>
        <dbReference type="Proteomes" id="UP001189624"/>
    </source>
</evidence>
<dbReference type="Proteomes" id="UP001189624">
    <property type="component" value="Chromosome 2"/>
</dbReference>
<dbReference type="Gramene" id="rna-AYBTSS11_LOCUS5379">
    <property type="protein sequence ID" value="CAJ1931655.1"/>
    <property type="gene ID" value="gene-AYBTSS11_LOCUS5379"/>
</dbReference>
<dbReference type="FunFam" id="2.80.10.50:FF:000067">
    <property type="entry name" value="BnaC05g19630D protein"/>
    <property type="match status" value="1"/>
</dbReference>
<dbReference type="InterPro" id="IPR008999">
    <property type="entry name" value="Actin-crosslinking"/>
</dbReference>
<keyword evidence="3" id="KW-1185">Reference proteome</keyword>
<accession>A0AA86SJM3</accession>
<evidence type="ECO:0000259" key="1">
    <source>
        <dbReference type="Pfam" id="PF04601"/>
    </source>
</evidence>
<dbReference type="InterPro" id="IPR007679">
    <property type="entry name" value="DUF569"/>
</dbReference>
<dbReference type="SUPFAM" id="SSF50405">
    <property type="entry name" value="Actin-crosslinking proteins"/>
    <property type="match status" value="1"/>
</dbReference>
<dbReference type="Pfam" id="PF04601">
    <property type="entry name" value="DUF569"/>
    <property type="match status" value="1"/>
</dbReference>
<dbReference type="CDD" id="cd23340">
    <property type="entry name" value="beta-trefoil_FSCN_ACP-like"/>
    <property type="match status" value="1"/>
</dbReference>
<protein>
    <recommendedName>
        <fullName evidence="1">DUF569 domain-containing protein</fullName>
    </recommendedName>
</protein>
<organism evidence="2 3">
    <name type="scientific">Sphenostylis stenocarpa</name>
    <dbReference type="NCBI Taxonomy" id="92480"/>
    <lineage>
        <taxon>Eukaryota</taxon>
        <taxon>Viridiplantae</taxon>
        <taxon>Streptophyta</taxon>
        <taxon>Embryophyta</taxon>
        <taxon>Tracheophyta</taxon>
        <taxon>Spermatophyta</taxon>
        <taxon>Magnoliopsida</taxon>
        <taxon>eudicotyledons</taxon>
        <taxon>Gunneridae</taxon>
        <taxon>Pentapetalae</taxon>
        <taxon>rosids</taxon>
        <taxon>fabids</taxon>
        <taxon>Fabales</taxon>
        <taxon>Fabaceae</taxon>
        <taxon>Papilionoideae</taxon>
        <taxon>50 kb inversion clade</taxon>
        <taxon>NPAAA clade</taxon>
        <taxon>indigoferoid/millettioid clade</taxon>
        <taxon>Phaseoleae</taxon>
        <taxon>Sphenostylis</taxon>
    </lineage>
</organism>
<feature type="domain" description="DUF569" evidence="1">
    <location>
        <begin position="1"/>
        <end position="144"/>
    </location>
</feature>
<dbReference type="AlphaFoldDB" id="A0AA86SJM3"/>